<organism evidence="2 3">
    <name type="scientific">Halovivax asiaticus JCM 14624</name>
    <dbReference type="NCBI Taxonomy" id="1227490"/>
    <lineage>
        <taxon>Archaea</taxon>
        <taxon>Methanobacteriati</taxon>
        <taxon>Methanobacteriota</taxon>
        <taxon>Stenosarchaea group</taxon>
        <taxon>Halobacteria</taxon>
        <taxon>Halobacteriales</taxon>
        <taxon>Natrialbaceae</taxon>
        <taxon>Halovivax</taxon>
    </lineage>
</organism>
<dbReference type="EMBL" id="AOIQ01000006">
    <property type="protein sequence ID" value="ELZ13920.1"/>
    <property type="molecule type" value="Genomic_DNA"/>
</dbReference>
<dbReference type="Proteomes" id="UP000011560">
    <property type="component" value="Unassembled WGS sequence"/>
</dbReference>
<evidence type="ECO:0000313" key="3">
    <source>
        <dbReference type="Proteomes" id="UP000011560"/>
    </source>
</evidence>
<protein>
    <submittedName>
        <fullName evidence="2">Transcription regulator, AsnC-type</fullName>
    </submittedName>
</protein>
<dbReference type="PATRIC" id="fig|1227490.4.peg.752"/>
<dbReference type="Pfam" id="PF01037">
    <property type="entry name" value="AsnC_trans_reg"/>
    <property type="match status" value="1"/>
</dbReference>
<comment type="caution">
    <text evidence="2">The sequence shown here is derived from an EMBL/GenBank/DDBJ whole genome shotgun (WGS) entry which is preliminary data.</text>
</comment>
<dbReference type="Gene3D" id="3.30.70.920">
    <property type="match status" value="1"/>
</dbReference>
<name>M0BSJ7_9EURY</name>
<sequence length="76" mass="8103">MVHAYVLVKTSAGKSEGLLATIRSIELISDAHIVAGNYDVIAEVEAEAVHDVLETVSSELQSLDGILDTKSYVAMD</sequence>
<reference evidence="2 3" key="1">
    <citation type="journal article" date="2014" name="PLoS Genet.">
        <title>Phylogenetically driven sequencing of extremely halophilic archaea reveals strategies for static and dynamic osmo-response.</title>
        <authorList>
            <person name="Becker E.A."/>
            <person name="Seitzer P.M."/>
            <person name="Tritt A."/>
            <person name="Larsen D."/>
            <person name="Krusor M."/>
            <person name="Yao A.I."/>
            <person name="Wu D."/>
            <person name="Madern D."/>
            <person name="Eisen J.A."/>
            <person name="Darling A.E."/>
            <person name="Facciotti M.T."/>
        </authorList>
    </citation>
    <scope>NUCLEOTIDE SEQUENCE [LARGE SCALE GENOMIC DNA]</scope>
    <source>
        <strain evidence="2 3">JCM 14624</strain>
    </source>
</reference>
<dbReference type="OrthoDB" id="8136at2157"/>
<dbReference type="RefSeq" id="WP_007697985.1">
    <property type="nucleotide sequence ID" value="NZ_AOIQ01000006.1"/>
</dbReference>
<dbReference type="SUPFAM" id="SSF54909">
    <property type="entry name" value="Dimeric alpha+beta barrel"/>
    <property type="match status" value="1"/>
</dbReference>
<dbReference type="STRING" id="1227490.C479_03706"/>
<evidence type="ECO:0000259" key="1">
    <source>
        <dbReference type="Pfam" id="PF01037"/>
    </source>
</evidence>
<dbReference type="AlphaFoldDB" id="M0BSJ7"/>
<proteinExistence type="predicted"/>
<accession>M0BSJ7</accession>
<dbReference type="InterPro" id="IPR019887">
    <property type="entry name" value="Tscrpt_reg_AsnC/Lrp_C"/>
</dbReference>
<evidence type="ECO:0000313" key="2">
    <source>
        <dbReference type="EMBL" id="ELZ13920.1"/>
    </source>
</evidence>
<feature type="domain" description="Transcription regulator AsnC/Lrp ligand binding" evidence="1">
    <location>
        <begin position="6"/>
        <end position="75"/>
    </location>
</feature>
<gene>
    <name evidence="2" type="ORF">C479_03706</name>
</gene>
<dbReference type="InterPro" id="IPR011008">
    <property type="entry name" value="Dimeric_a/b-barrel"/>
</dbReference>
<keyword evidence="3" id="KW-1185">Reference proteome</keyword>